<dbReference type="InterPro" id="IPR006680">
    <property type="entry name" value="Amidohydro-rel"/>
</dbReference>
<dbReference type="Pfam" id="PF04909">
    <property type="entry name" value="Amidohydro_2"/>
    <property type="match status" value="1"/>
</dbReference>
<gene>
    <name evidence="3" type="ordered locus">Rleg2_6104</name>
</gene>
<dbReference type="InterPro" id="IPR052350">
    <property type="entry name" value="Metallo-dep_Lactonases"/>
</dbReference>
<dbReference type="PANTHER" id="PTHR43569">
    <property type="entry name" value="AMIDOHYDROLASE"/>
    <property type="match status" value="1"/>
</dbReference>
<dbReference type="SUPFAM" id="SSF51556">
    <property type="entry name" value="Metallo-dependent hydrolases"/>
    <property type="match status" value="1"/>
</dbReference>
<geneLocation type="plasmid" evidence="3 4">
    <name>pRLG203</name>
</geneLocation>
<dbReference type="RefSeq" id="WP_012559760.1">
    <property type="nucleotide sequence ID" value="NC_011370.1"/>
</dbReference>
<organism evidence="3 4">
    <name type="scientific">Rhizobium leguminosarum bv. trifolii (strain WSM2304)</name>
    <dbReference type="NCBI Taxonomy" id="395492"/>
    <lineage>
        <taxon>Bacteria</taxon>
        <taxon>Pseudomonadati</taxon>
        <taxon>Pseudomonadota</taxon>
        <taxon>Alphaproteobacteria</taxon>
        <taxon>Hyphomicrobiales</taxon>
        <taxon>Rhizobiaceae</taxon>
        <taxon>Rhizobium/Agrobacterium group</taxon>
        <taxon>Rhizobium</taxon>
    </lineage>
</organism>
<protein>
    <submittedName>
        <fullName evidence="3">Amidohydrolase 2</fullName>
    </submittedName>
</protein>
<comment type="similarity">
    <text evidence="1">Belongs to the metallo-dependent hydrolases superfamily.</text>
</comment>
<dbReference type="Proteomes" id="UP000008330">
    <property type="component" value="Plasmid pRLG203"/>
</dbReference>
<evidence type="ECO:0000259" key="2">
    <source>
        <dbReference type="Pfam" id="PF04909"/>
    </source>
</evidence>
<evidence type="ECO:0000313" key="4">
    <source>
        <dbReference type="Proteomes" id="UP000008330"/>
    </source>
</evidence>
<dbReference type="KEGG" id="rlt:Rleg2_6104"/>
<evidence type="ECO:0000313" key="3">
    <source>
        <dbReference type="EMBL" id="ACI59493.1"/>
    </source>
</evidence>
<dbReference type="EMBL" id="CP001195">
    <property type="protein sequence ID" value="ACI59493.1"/>
    <property type="molecule type" value="Genomic_DNA"/>
</dbReference>
<feature type="domain" description="Amidohydrolase-related" evidence="2">
    <location>
        <begin position="33"/>
        <end position="335"/>
    </location>
</feature>
<proteinExistence type="inferred from homology"/>
<name>A0ABF7QYY8_RHILW</name>
<evidence type="ECO:0000256" key="1">
    <source>
        <dbReference type="ARBA" id="ARBA00038310"/>
    </source>
</evidence>
<dbReference type="AlphaFoldDB" id="A0ABF7QYY8"/>
<keyword evidence="4" id="KW-1185">Reference proteome</keyword>
<reference evidence="3 4" key="1">
    <citation type="journal article" date="2010" name="Stand. Genomic Sci.">
        <title>Complete genome sequence of Rhizobium leguminosarum bv trifolii strain WSM2304, an effective microsymbiont of the South American clover Trifolium polymorphum.</title>
        <authorList>
            <person name="Reeve W."/>
            <person name="O'Hara G."/>
            <person name="Chain P."/>
            <person name="Ardley J."/>
            <person name="Brau L."/>
            <person name="Nandesena K."/>
            <person name="Tiwari R."/>
            <person name="Malfatti S."/>
            <person name="Kiss H."/>
            <person name="Lapidus A."/>
            <person name="Copeland A."/>
            <person name="Nolan M."/>
            <person name="Land M."/>
            <person name="Ivanova N."/>
            <person name="Mavromatis K."/>
            <person name="Markowitz V."/>
            <person name="Kyrpides N."/>
            <person name="Melino V."/>
            <person name="Denton M."/>
            <person name="Yates R."/>
            <person name="Howieson J."/>
        </authorList>
    </citation>
    <scope>NUCLEOTIDE SEQUENCE [LARGE SCALE GENOMIC DNA]</scope>
    <source>
        <strain evidence="3 4">WSM2304</strain>
    </source>
</reference>
<dbReference type="Gene3D" id="3.20.20.140">
    <property type="entry name" value="Metal-dependent hydrolases"/>
    <property type="match status" value="1"/>
</dbReference>
<accession>A0ABF7QYY8</accession>
<dbReference type="InterPro" id="IPR032466">
    <property type="entry name" value="Metal_Hydrolase"/>
</dbReference>
<dbReference type="PANTHER" id="PTHR43569:SF1">
    <property type="entry name" value="BLL3371 PROTEIN"/>
    <property type="match status" value="1"/>
</dbReference>
<sequence>MTKTKTEWVEPIPDAEWLALHEEDVIDPQFPIIDPHHHLWTLANQSYLREDFRADIQTGHNVRATIYMEASMGYDPADRSPLASMSEIDFALEGRSNSDGICQGIVSYVNLRDGNDVEAIVERHKERAGGSLCGIRDTVSWSEWPELRNHRIDPDRDSLRSESFRMAAAAIGRAGLAVDLWLYQDQLSDFAKMAKNVPGTNFVLDHCGGPLMGGPYANHKSERFVSWQEGIAELGELDNVYIKLGGLGMRTVDLGLHRRDRPASSQELAEIWRPFVASCVDAVGPARCMFESNFPVDKEVASYCTLMNAFKRIAAPYSVDERHELLHGTAAAVYGVSTQLSSESSEPLT</sequence>
<keyword evidence="3" id="KW-0614">Plasmid</keyword>